<protein>
    <submittedName>
        <fullName evidence="3">IS630 family transposase</fullName>
    </submittedName>
</protein>
<evidence type="ECO:0000259" key="2">
    <source>
        <dbReference type="Pfam" id="PF13592"/>
    </source>
</evidence>
<evidence type="ECO:0000313" key="4">
    <source>
        <dbReference type="Proteomes" id="UP000569732"/>
    </source>
</evidence>
<dbReference type="Pfam" id="PF13592">
    <property type="entry name" value="HTH_33"/>
    <property type="match status" value="1"/>
</dbReference>
<keyword evidence="4" id="KW-1185">Reference proteome</keyword>
<dbReference type="Pfam" id="PF13358">
    <property type="entry name" value="DDE_3"/>
    <property type="match status" value="1"/>
</dbReference>
<evidence type="ECO:0000313" key="3">
    <source>
        <dbReference type="EMBL" id="NYZ70164.1"/>
    </source>
</evidence>
<proteinExistence type="predicted"/>
<dbReference type="Gene3D" id="3.30.420.10">
    <property type="entry name" value="Ribonuclease H-like superfamily/Ribonuclease H"/>
    <property type="match status" value="1"/>
</dbReference>
<dbReference type="SUPFAM" id="SSF46689">
    <property type="entry name" value="Homeodomain-like"/>
    <property type="match status" value="1"/>
</dbReference>
<name>A0A853IJH7_9GAMM</name>
<dbReference type="InterPro" id="IPR038717">
    <property type="entry name" value="Tc1-like_DDE_dom"/>
</dbReference>
<dbReference type="InterPro" id="IPR009057">
    <property type="entry name" value="Homeodomain-like_sf"/>
</dbReference>
<gene>
    <name evidence="3" type="ORF">H0A36_29565</name>
</gene>
<dbReference type="SUPFAM" id="SSF53098">
    <property type="entry name" value="Ribonuclease H-like"/>
    <property type="match status" value="1"/>
</dbReference>
<reference evidence="3 4" key="1">
    <citation type="submission" date="2020-07" db="EMBL/GenBank/DDBJ databases">
        <title>Endozoicomonas sp. nov., isolated from sediment.</title>
        <authorList>
            <person name="Gu T."/>
        </authorList>
    </citation>
    <scope>NUCLEOTIDE SEQUENCE [LARGE SCALE GENOMIC DNA]</scope>
    <source>
        <strain evidence="3 4">SM1973</strain>
    </source>
</reference>
<feature type="domain" description="Tc1-like transposase DDE" evidence="1">
    <location>
        <begin position="132"/>
        <end position="274"/>
    </location>
</feature>
<dbReference type="InterPro" id="IPR012337">
    <property type="entry name" value="RNaseH-like_sf"/>
</dbReference>
<evidence type="ECO:0000259" key="1">
    <source>
        <dbReference type="Pfam" id="PF13358"/>
    </source>
</evidence>
<dbReference type="Proteomes" id="UP000569732">
    <property type="component" value="Unassembled WGS sequence"/>
</dbReference>
<dbReference type="EMBL" id="JACCKB010000305">
    <property type="protein sequence ID" value="NYZ70164.1"/>
    <property type="molecule type" value="Genomic_DNA"/>
</dbReference>
<dbReference type="GO" id="GO:0003676">
    <property type="term" value="F:nucleic acid binding"/>
    <property type="evidence" value="ECO:0007669"/>
    <property type="project" value="InterPro"/>
</dbReference>
<comment type="caution">
    <text evidence="3">The sequence shown here is derived from an EMBL/GenBank/DDBJ whole genome shotgun (WGS) entry which is preliminary data.</text>
</comment>
<dbReference type="InterPro" id="IPR036397">
    <property type="entry name" value="RNaseH_sf"/>
</dbReference>
<dbReference type="AlphaFoldDB" id="A0A853IJH7"/>
<organism evidence="3 4">
    <name type="scientific">Spartinivicinus marinus</name>
    <dbReference type="NCBI Taxonomy" id="2994442"/>
    <lineage>
        <taxon>Bacteria</taxon>
        <taxon>Pseudomonadati</taxon>
        <taxon>Pseudomonadota</taxon>
        <taxon>Gammaproteobacteria</taxon>
        <taxon>Oceanospirillales</taxon>
        <taxon>Zooshikellaceae</taxon>
        <taxon>Spartinivicinus</taxon>
    </lineage>
</organism>
<dbReference type="NCBIfam" id="NF033545">
    <property type="entry name" value="transpos_IS630"/>
    <property type="match status" value="1"/>
</dbReference>
<feature type="domain" description="Winged helix-turn helix" evidence="2">
    <location>
        <begin position="59"/>
        <end position="116"/>
    </location>
</feature>
<dbReference type="PANTHER" id="PTHR46564:SF1">
    <property type="entry name" value="TRANSPOSASE"/>
    <property type="match status" value="1"/>
</dbReference>
<accession>A0A853IJH7</accession>
<dbReference type="PANTHER" id="PTHR46564">
    <property type="entry name" value="TRANSPOSASE"/>
    <property type="match status" value="1"/>
</dbReference>
<dbReference type="InterPro" id="IPR025959">
    <property type="entry name" value="Winged_HTH_dom"/>
</dbReference>
<dbReference type="InterPro" id="IPR047655">
    <property type="entry name" value="Transpos_IS630-like"/>
</dbReference>
<sequence length="305" mass="35321">MLKVSKEAVRQWLNVYLSSGIKGLLDKHRSGRPSKLTKSQRKELCKLIKDGPGKSGFPGACWRSPMIQHLIKERFNVFYSAKYLSELLKSLGFSFQKAKFVASKQNKEKRQEWLERQWPEILKRAGKVNAYVLFGDECSFPQWGTLSYTWAPIGQQPVIETTGKRKGYKVFGLIDYFTGRFFSKGVEGRLNGECYIEFLKEVLKNTRKPIILIQDGAPYHKGAVVKDFIKKHEKRISVYNLPSYSPDYNPIEMLWKKIKEKGTHLQYFPTFEDLVGKVNEMLVKFENAPKEILNLFGLYDELLDA</sequence>